<dbReference type="Proteomes" id="UP001642484">
    <property type="component" value="Unassembled WGS sequence"/>
</dbReference>
<sequence length="197" mass="21261">MAFAKKPRTTGIELPKMPGDSPALTQRTGSMGSLAASRKRLPTNAPKVFVITGNPESANLDVVRQELLTRGFTEGAVGEAEDFLLKWGPRSKVDWRSLAPPQLVNHYENDAALTTKSGLKEPIQRDRTAVISWLEAAEEAGAADLGRLLSLELQLDEPACSANECEDPWVQDPKAQPELHLQARSVGVASIPGIVLS</sequence>
<reference evidence="2 3" key="1">
    <citation type="submission" date="2024-02" db="EMBL/GenBank/DDBJ databases">
        <authorList>
            <person name="Chen Y."/>
            <person name="Shah S."/>
            <person name="Dougan E. K."/>
            <person name="Thang M."/>
            <person name="Chan C."/>
        </authorList>
    </citation>
    <scope>NUCLEOTIDE SEQUENCE [LARGE SCALE GENOMIC DNA]</scope>
</reference>
<accession>A0ABP0S4W7</accession>
<gene>
    <name evidence="2" type="ORF">CCMP2556_LOCUS50117</name>
</gene>
<dbReference type="EMBL" id="CAXAMN010026973">
    <property type="protein sequence ID" value="CAK9107366.1"/>
    <property type="molecule type" value="Genomic_DNA"/>
</dbReference>
<proteinExistence type="predicted"/>
<evidence type="ECO:0000313" key="3">
    <source>
        <dbReference type="Proteomes" id="UP001642484"/>
    </source>
</evidence>
<evidence type="ECO:0000313" key="2">
    <source>
        <dbReference type="EMBL" id="CAK9107366.1"/>
    </source>
</evidence>
<keyword evidence="3" id="KW-1185">Reference proteome</keyword>
<feature type="region of interest" description="Disordered" evidence="1">
    <location>
        <begin position="1"/>
        <end position="38"/>
    </location>
</feature>
<evidence type="ECO:0000256" key="1">
    <source>
        <dbReference type="SAM" id="MobiDB-lite"/>
    </source>
</evidence>
<comment type="caution">
    <text evidence="2">The sequence shown here is derived from an EMBL/GenBank/DDBJ whole genome shotgun (WGS) entry which is preliminary data.</text>
</comment>
<protein>
    <submittedName>
        <fullName evidence="2">Uncharacterized protein</fullName>
    </submittedName>
</protein>
<name>A0ABP0S4W7_9DINO</name>
<organism evidence="2 3">
    <name type="scientific">Durusdinium trenchii</name>
    <dbReference type="NCBI Taxonomy" id="1381693"/>
    <lineage>
        <taxon>Eukaryota</taxon>
        <taxon>Sar</taxon>
        <taxon>Alveolata</taxon>
        <taxon>Dinophyceae</taxon>
        <taxon>Suessiales</taxon>
        <taxon>Symbiodiniaceae</taxon>
        <taxon>Durusdinium</taxon>
    </lineage>
</organism>